<organism evidence="2 3">
    <name type="scientific">Sporolactobacillus shoreae</name>
    <dbReference type="NCBI Taxonomy" id="1465501"/>
    <lineage>
        <taxon>Bacteria</taxon>
        <taxon>Bacillati</taxon>
        <taxon>Bacillota</taxon>
        <taxon>Bacilli</taxon>
        <taxon>Bacillales</taxon>
        <taxon>Sporolactobacillaceae</taxon>
        <taxon>Sporolactobacillus</taxon>
    </lineage>
</organism>
<dbReference type="OrthoDB" id="1655540at2"/>
<evidence type="ECO:0000313" key="2">
    <source>
        <dbReference type="EMBL" id="TGB00184.1"/>
    </source>
</evidence>
<feature type="region of interest" description="Disordered" evidence="1">
    <location>
        <begin position="105"/>
        <end position="150"/>
    </location>
</feature>
<dbReference type="RefSeq" id="WP_135346830.1">
    <property type="nucleotide sequence ID" value="NZ_SRJD01000001.1"/>
</dbReference>
<protein>
    <recommendedName>
        <fullName evidence="4">Cytosolic protein</fullName>
    </recommendedName>
</protein>
<reference evidence="2 3" key="1">
    <citation type="journal article" date="2015" name="Int. J. Syst. Evol. Microbiol.">
        <title>Sporolactobacillus shoreae sp. nov. and Sporolactobacillus spathodeae sp. nov., two spore-forming lactic acid bacteria isolated from tree barks in Thailand.</title>
        <authorList>
            <person name="Thamacharoensuk T."/>
            <person name="Kitahara M."/>
            <person name="Ohkuma M."/>
            <person name="Thongchul N."/>
            <person name="Tanasupawat S."/>
        </authorList>
    </citation>
    <scope>NUCLEOTIDE SEQUENCE [LARGE SCALE GENOMIC DNA]</scope>
    <source>
        <strain evidence="2 3">BK92</strain>
    </source>
</reference>
<dbReference type="Proteomes" id="UP000298347">
    <property type="component" value="Unassembled WGS sequence"/>
</dbReference>
<dbReference type="Pfam" id="PF14071">
    <property type="entry name" value="YlbD_coat"/>
    <property type="match status" value="1"/>
</dbReference>
<gene>
    <name evidence="2" type="ORF">E4665_00460</name>
</gene>
<evidence type="ECO:0000313" key="3">
    <source>
        <dbReference type="Proteomes" id="UP000298347"/>
    </source>
</evidence>
<evidence type="ECO:0008006" key="4">
    <source>
        <dbReference type="Google" id="ProtNLM"/>
    </source>
</evidence>
<keyword evidence="3" id="KW-1185">Reference proteome</keyword>
<accession>A0A4Z0GS01</accession>
<sequence>MTEEKTNDAVRHFKAFLRKNPEIVAYVREHDLKWGKVFDDWVIFGESNDIWKTYGVTPEKKEEKNNEPPFSWKKILKTVDNIDAKQWQDRLNTLSGALSGIQSLIGQFRQTGGQNGQNEGGREQNPGGNHETQQSPGNTGDQPPFFFRRD</sequence>
<name>A0A4Z0GS01_9BACL</name>
<proteinExistence type="predicted"/>
<dbReference type="EMBL" id="SRJD01000001">
    <property type="protein sequence ID" value="TGB00184.1"/>
    <property type="molecule type" value="Genomic_DNA"/>
</dbReference>
<dbReference type="AlphaFoldDB" id="A0A4Z0GS01"/>
<feature type="compositionally biased region" description="Polar residues" evidence="1">
    <location>
        <begin position="130"/>
        <end position="141"/>
    </location>
</feature>
<evidence type="ECO:0000256" key="1">
    <source>
        <dbReference type="SAM" id="MobiDB-lite"/>
    </source>
</evidence>
<dbReference type="InterPro" id="IPR025953">
    <property type="entry name" value="YlbD_coat"/>
</dbReference>
<comment type="caution">
    <text evidence="2">The sequence shown here is derived from an EMBL/GenBank/DDBJ whole genome shotgun (WGS) entry which is preliminary data.</text>
</comment>